<feature type="compositionally biased region" description="Polar residues" evidence="4">
    <location>
        <begin position="274"/>
        <end position="283"/>
    </location>
</feature>
<dbReference type="InterPro" id="IPR003439">
    <property type="entry name" value="ABC_transporter-like_ATP-bd"/>
</dbReference>
<accession>A0A8J2XKS4</accession>
<protein>
    <recommendedName>
        <fullName evidence="5">ABC transporter domain-containing protein</fullName>
    </recommendedName>
</protein>
<reference evidence="6" key="2">
    <citation type="submission" date="2020-09" db="EMBL/GenBank/DDBJ databases">
        <authorList>
            <person name="Sun Q."/>
            <person name="Zhou Y."/>
        </authorList>
    </citation>
    <scope>NUCLEOTIDE SEQUENCE</scope>
    <source>
        <strain evidence="6">CGMCC 1.12785</strain>
    </source>
</reference>
<dbReference type="InterPro" id="IPR050093">
    <property type="entry name" value="ABC_SmlMolc_Importer"/>
</dbReference>
<feature type="region of interest" description="Disordered" evidence="4">
    <location>
        <begin position="329"/>
        <end position="390"/>
    </location>
</feature>
<dbReference type="PROSITE" id="PS00211">
    <property type="entry name" value="ABC_TRANSPORTER_1"/>
    <property type="match status" value="1"/>
</dbReference>
<dbReference type="PROSITE" id="PS50893">
    <property type="entry name" value="ABC_TRANSPORTER_2"/>
    <property type="match status" value="1"/>
</dbReference>
<dbReference type="InterPro" id="IPR027417">
    <property type="entry name" value="P-loop_NTPase"/>
</dbReference>
<dbReference type="Gene3D" id="3.40.50.300">
    <property type="entry name" value="P-loop containing nucleotide triphosphate hydrolases"/>
    <property type="match status" value="1"/>
</dbReference>
<feature type="compositionally biased region" description="Polar residues" evidence="4">
    <location>
        <begin position="364"/>
        <end position="375"/>
    </location>
</feature>
<gene>
    <name evidence="6" type="ORF">GCM10011333_13800</name>
</gene>
<keyword evidence="7" id="KW-1185">Reference proteome</keyword>
<keyword evidence="1" id="KW-0813">Transport</keyword>
<dbReference type="RefSeq" id="WP_188550203.1">
    <property type="nucleotide sequence ID" value="NZ_BMFY01000005.1"/>
</dbReference>
<organism evidence="6 7">
    <name type="scientific">Sediminivirga luteola</name>
    <dbReference type="NCBI Taxonomy" id="1774748"/>
    <lineage>
        <taxon>Bacteria</taxon>
        <taxon>Bacillati</taxon>
        <taxon>Actinomycetota</taxon>
        <taxon>Actinomycetes</taxon>
        <taxon>Micrococcales</taxon>
        <taxon>Brevibacteriaceae</taxon>
        <taxon>Sediminivirga</taxon>
    </lineage>
</organism>
<dbReference type="AlphaFoldDB" id="A0A8J2XKS4"/>
<evidence type="ECO:0000259" key="5">
    <source>
        <dbReference type="PROSITE" id="PS50893"/>
    </source>
</evidence>
<dbReference type="FunFam" id="3.40.50.300:FF:000042">
    <property type="entry name" value="Maltose/maltodextrin ABC transporter, ATP-binding protein"/>
    <property type="match status" value="1"/>
</dbReference>
<dbReference type="Pfam" id="PF00005">
    <property type="entry name" value="ABC_tran"/>
    <property type="match status" value="1"/>
</dbReference>
<evidence type="ECO:0000256" key="3">
    <source>
        <dbReference type="ARBA" id="ARBA00022840"/>
    </source>
</evidence>
<dbReference type="EMBL" id="BMFY01000005">
    <property type="protein sequence ID" value="GGA12217.1"/>
    <property type="molecule type" value="Genomic_DNA"/>
</dbReference>
<evidence type="ECO:0000256" key="1">
    <source>
        <dbReference type="ARBA" id="ARBA00022448"/>
    </source>
</evidence>
<name>A0A8J2XKS4_9MICO</name>
<dbReference type="SUPFAM" id="SSF52540">
    <property type="entry name" value="P-loop containing nucleoside triphosphate hydrolases"/>
    <property type="match status" value="1"/>
</dbReference>
<dbReference type="PANTHER" id="PTHR42781">
    <property type="entry name" value="SPERMIDINE/PUTRESCINE IMPORT ATP-BINDING PROTEIN POTA"/>
    <property type="match status" value="1"/>
</dbReference>
<dbReference type="GO" id="GO:0016887">
    <property type="term" value="F:ATP hydrolysis activity"/>
    <property type="evidence" value="ECO:0007669"/>
    <property type="project" value="InterPro"/>
</dbReference>
<dbReference type="SMART" id="SM00382">
    <property type="entry name" value="AAA"/>
    <property type="match status" value="1"/>
</dbReference>
<dbReference type="GO" id="GO:0043190">
    <property type="term" value="C:ATP-binding cassette (ABC) transporter complex"/>
    <property type="evidence" value="ECO:0007669"/>
    <property type="project" value="UniProtKB-ARBA"/>
</dbReference>
<dbReference type="PANTHER" id="PTHR42781:SF4">
    <property type="entry name" value="SPERMIDINE_PUTRESCINE IMPORT ATP-BINDING PROTEIN POTA"/>
    <property type="match status" value="1"/>
</dbReference>
<dbReference type="Proteomes" id="UP000616114">
    <property type="component" value="Unassembled WGS sequence"/>
</dbReference>
<dbReference type="InterPro" id="IPR003593">
    <property type="entry name" value="AAA+_ATPase"/>
</dbReference>
<feature type="region of interest" description="Disordered" evidence="4">
    <location>
        <begin position="267"/>
        <end position="306"/>
    </location>
</feature>
<dbReference type="InterPro" id="IPR017871">
    <property type="entry name" value="ABC_transporter-like_CS"/>
</dbReference>
<evidence type="ECO:0000313" key="6">
    <source>
        <dbReference type="EMBL" id="GGA12217.1"/>
    </source>
</evidence>
<dbReference type="GO" id="GO:0005524">
    <property type="term" value="F:ATP binding"/>
    <property type="evidence" value="ECO:0007669"/>
    <property type="project" value="UniProtKB-KW"/>
</dbReference>
<dbReference type="GO" id="GO:0140359">
    <property type="term" value="F:ABC-type transporter activity"/>
    <property type="evidence" value="ECO:0007669"/>
    <property type="project" value="UniProtKB-ARBA"/>
</dbReference>
<feature type="compositionally biased region" description="Polar residues" evidence="4">
    <location>
        <begin position="340"/>
        <end position="355"/>
    </location>
</feature>
<evidence type="ECO:0000256" key="2">
    <source>
        <dbReference type="ARBA" id="ARBA00022741"/>
    </source>
</evidence>
<evidence type="ECO:0000256" key="4">
    <source>
        <dbReference type="SAM" id="MobiDB-lite"/>
    </source>
</evidence>
<keyword evidence="2" id="KW-0547">Nucleotide-binding</keyword>
<reference evidence="6" key="1">
    <citation type="journal article" date="2014" name="Int. J. Syst. Evol. Microbiol.">
        <title>Complete genome sequence of Corynebacterium casei LMG S-19264T (=DSM 44701T), isolated from a smear-ripened cheese.</title>
        <authorList>
            <consortium name="US DOE Joint Genome Institute (JGI-PGF)"/>
            <person name="Walter F."/>
            <person name="Albersmeier A."/>
            <person name="Kalinowski J."/>
            <person name="Ruckert C."/>
        </authorList>
    </citation>
    <scope>NUCLEOTIDE SEQUENCE</scope>
    <source>
        <strain evidence="6">CGMCC 1.12785</strain>
    </source>
</reference>
<feature type="compositionally biased region" description="Low complexity" evidence="4">
    <location>
        <begin position="284"/>
        <end position="303"/>
    </location>
</feature>
<feature type="domain" description="ABC transporter" evidence="5">
    <location>
        <begin position="4"/>
        <end position="239"/>
    </location>
</feature>
<keyword evidence="3" id="KW-0067">ATP-binding</keyword>
<proteinExistence type="predicted"/>
<comment type="caution">
    <text evidence="6">The sequence shown here is derived from an EMBL/GenBank/DDBJ whole genome shotgun (WGS) entry which is preliminary data.</text>
</comment>
<sequence>MASVTFRHTSVTYPDGSLGLADIGLEVREGEFMALIGPSGSGKTTLLRTLAGFITPSQGEVLIGDEVVAAPGRSVPVERRGLGMVFQQHAVWPHMSVEQNIAYPLKLAGAGRAERRARVAEVLELVGLGGFGSRRPSQLSGGQRQRVALARAIVRKPRVLLLDEALSALDEPLRADLRAQLQAMSKQLGLTVVHVTHDRSEALAIADRIAVLDGGRLQQIGAPDELIERPASPFVARFLGDATLLRGRLENGLFHAEQVPLAVPAARITPGAPDSTQASMDVTSASGPASRGPASSSSAADGPVNRNAPLTGLLAVRPEQFRLTAVEGSPADDAAGETPAGTSPVNGGAGNTPSGGNAADHLTNAPSSRDASTATGPGARVTSGDDDPPPALIPASAPARVLSSLYGRHSCSARIEWSGLEFSCETALWRPQPGQAVRVDVTAGTFYPLSAAGSTPAARQEGEHAA</sequence>
<evidence type="ECO:0000313" key="7">
    <source>
        <dbReference type="Proteomes" id="UP000616114"/>
    </source>
</evidence>